<evidence type="ECO:0000313" key="2">
    <source>
        <dbReference type="Proteomes" id="UP001430953"/>
    </source>
</evidence>
<protein>
    <submittedName>
        <fullName evidence="1">Uncharacterized protein</fullName>
    </submittedName>
</protein>
<name>A0AAW2GSW1_9HYME</name>
<dbReference type="Proteomes" id="UP001430953">
    <property type="component" value="Unassembled WGS sequence"/>
</dbReference>
<proteinExistence type="predicted"/>
<comment type="caution">
    <text evidence="1">The sequence shown here is derived from an EMBL/GenBank/DDBJ whole genome shotgun (WGS) entry which is preliminary data.</text>
</comment>
<keyword evidence="2" id="KW-1185">Reference proteome</keyword>
<dbReference type="EMBL" id="JADYXP020000002">
    <property type="protein sequence ID" value="KAL0130317.1"/>
    <property type="molecule type" value="Genomic_DNA"/>
</dbReference>
<sequence length="299" mass="35811">MAKNKKKYFLNLPSIFTSSRDMAKKPKKIFFKFCNIAFFLFSPAAEICKKQKKIFLNFCKIALCGIQNHMAKTKTNILKLSNVALCGIQNRCIREMHTGLFRAFYFHQQLRYGQKTKKNIFEIWQHNIVRIVRQLKKMHTGLFRAFYFHQQLRYGQKTIKIFLNYCNIALCGIQNRCIRAYSKPFIFIRSRDMAKKRKTIFLKFCNRCIRAYSELSIFTSSRDMAKNEKIVFKFGNMTLCAEIWQKQKNIFEIWQHNIVRHLKKMHTGLFRAFYFHQQPRYGQKQKIFLKFCNIALCGN</sequence>
<reference evidence="1 2" key="1">
    <citation type="submission" date="2023-03" db="EMBL/GenBank/DDBJ databases">
        <title>High recombination rates correlate with genetic variation in Cardiocondyla obscurior ants.</title>
        <authorList>
            <person name="Errbii M."/>
        </authorList>
    </citation>
    <scope>NUCLEOTIDE SEQUENCE [LARGE SCALE GENOMIC DNA]</scope>
    <source>
        <strain evidence="1">Alpha-2009</strain>
        <tissue evidence="1">Whole body</tissue>
    </source>
</reference>
<gene>
    <name evidence="1" type="ORF">PUN28_002152</name>
</gene>
<evidence type="ECO:0000313" key="1">
    <source>
        <dbReference type="EMBL" id="KAL0130317.1"/>
    </source>
</evidence>
<dbReference type="AlphaFoldDB" id="A0AAW2GSW1"/>
<accession>A0AAW2GSW1</accession>
<organism evidence="1 2">
    <name type="scientific">Cardiocondyla obscurior</name>
    <dbReference type="NCBI Taxonomy" id="286306"/>
    <lineage>
        <taxon>Eukaryota</taxon>
        <taxon>Metazoa</taxon>
        <taxon>Ecdysozoa</taxon>
        <taxon>Arthropoda</taxon>
        <taxon>Hexapoda</taxon>
        <taxon>Insecta</taxon>
        <taxon>Pterygota</taxon>
        <taxon>Neoptera</taxon>
        <taxon>Endopterygota</taxon>
        <taxon>Hymenoptera</taxon>
        <taxon>Apocrita</taxon>
        <taxon>Aculeata</taxon>
        <taxon>Formicoidea</taxon>
        <taxon>Formicidae</taxon>
        <taxon>Myrmicinae</taxon>
        <taxon>Cardiocondyla</taxon>
    </lineage>
</organism>